<reference evidence="1" key="1">
    <citation type="submission" date="2018-05" db="EMBL/GenBank/DDBJ databases">
        <authorList>
            <person name="Lanie J.A."/>
            <person name="Ng W.-L."/>
            <person name="Kazmierczak K.M."/>
            <person name="Andrzejewski T.M."/>
            <person name="Davidsen T.M."/>
            <person name="Wayne K.J."/>
            <person name="Tettelin H."/>
            <person name="Glass J.I."/>
            <person name="Rusch D."/>
            <person name="Podicherti R."/>
            <person name="Tsui H.-C.T."/>
            <person name="Winkler M.E."/>
        </authorList>
    </citation>
    <scope>NUCLEOTIDE SEQUENCE</scope>
</reference>
<dbReference type="EMBL" id="UINC01017279">
    <property type="protein sequence ID" value="SVA71426.1"/>
    <property type="molecule type" value="Genomic_DNA"/>
</dbReference>
<dbReference type="AlphaFoldDB" id="A0A381Y2V6"/>
<organism evidence="1">
    <name type="scientific">marine metagenome</name>
    <dbReference type="NCBI Taxonomy" id="408172"/>
    <lineage>
        <taxon>unclassified sequences</taxon>
        <taxon>metagenomes</taxon>
        <taxon>ecological metagenomes</taxon>
    </lineage>
</organism>
<protein>
    <submittedName>
        <fullName evidence="1">Uncharacterized protein</fullName>
    </submittedName>
</protein>
<name>A0A381Y2V6_9ZZZZ</name>
<proteinExistence type="predicted"/>
<accession>A0A381Y2V6</accession>
<evidence type="ECO:0000313" key="1">
    <source>
        <dbReference type="EMBL" id="SVA71426.1"/>
    </source>
</evidence>
<sequence length="29" mass="3240">MQRIQGSILKLLALKILNSFQATPWQGAL</sequence>
<gene>
    <name evidence="1" type="ORF">METZ01_LOCUS124280</name>
</gene>